<protein>
    <submittedName>
        <fullName evidence="3">Alpha/beta hydrolase</fullName>
    </submittedName>
</protein>
<proteinExistence type="predicted"/>
<dbReference type="Proteomes" id="UP000501451">
    <property type="component" value="Chromosome"/>
</dbReference>
<dbReference type="Pfam" id="PF20434">
    <property type="entry name" value="BD-FAE"/>
    <property type="match status" value="1"/>
</dbReference>
<name>A0A6G7KAU4_9LACT</name>
<evidence type="ECO:0000259" key="2">
    <source>
        <dbReference type="Pfam" id="PF20434"/>
    </source>
</evidence>
<evidence type="ECO:0000256" key="1">
    <source>
        <dbReference type="ARBA" id="ARBA00022801"/>
    </source>
</evidence>
<feature type="domain" description="BD-FAE-like" evidence="2">
    <location>
        <begin position="72"/>
        <end position="267"/>
    </location>
</feature>
<organism evidence="3 4">
    <name type="scientific">Jeotgalibaca arthritidis</name>
    <dbReference type="NCBI Taxonomy" id="1868794"/>
    <lineage>
        <taxon>Bacteria</taxon>
        <taxon>Bacillati</taxon>
        <taxon>Bacillota</taxon>
        <taxon>Bacilli</taxon>
        <taxon>Lactobacillales</taxon>
        <taxon>Carnobacteriaceae</taxon>
        <taxon>Jeotgalibaca</taxon>
    </lineage>
</organism>
<gene>
    <name evidence="3" type="ORF">G7057_08040</name>
</gene>
<dbReference type="InterPro" id="IPR050300">
    <property type="entry name" value="GDXG_lipolytic_enzyme"/>
</dbReference>
<dbReference type="SUPFAM" id="SSF53474">
    <property type="entry name" value="alpha/beta-Hydrolases"/>
    <property type="match status" value="1"/>
</dbReference>
<dbReference type="EMBL" id="CP049740">
    <property type="protein sequence ID" value="QII82388.1"/>
    <property type="molecule type" value="Genomic_DNA"/>
</dbReference>
<dbReference type="PANTHER" id="PTHR48081">
    <property type="entry name" value="AB HYDROLASE SUPERFAMILY PROTEIN C4A8.06C"/>
    <property type="match status" value="1"/>
</dbReference>
<dbReference type="PANTHER" id="PTHR48081:SF6">
    <property type="entry name" value="PEPTIDASE S9 PROLYL OLIGOPEPTIDASE CATALYTIC DOMAIN-CONTAINING PROTEIN"/>
    <property type="match status" value="1"/>
</dbReference>
<reference evidence="3 4" key="1">
    <citation type="journal article" date="2017" name="Int. J. Syst. Evol. Microbiol.">
        <title>Jeotgalibaca porci sp. nov. and Jeotgalibaca arthritidis sp. nov., isolated from pigs, and emended description of the genus Jeotgalibaca.</title>
        <authorList>
            <person name="Zamora L."/>
            <person name="Perez-Sancho M."/>
            <person name="Dominguez L."/>
            <person name="Fernandez-Garayzabal J.F."/>
            <person name="Vela A.I."/>
        </authorList>
    </citation>
    <scope>NUCLEOTIDE SEQUENCE [LARGE SCALE GENOMIC DNA]</scope>
    <source>
        <strain evidence="3 4">CECT 9157</strain>
    </source>
</reference>
<dbReference type="RefSeq" id="WP_166162636.1">
    <property type="nucleotide sequence ID" value="NZ_CP049740.1"/>
</dbReference>
<dbReference type="KEGG" id="jar:G7057_08040"/>
<dbReference type="InterPro" id="IPR049492">
    <property type="entry name" value="BD-FAE-like_dom"/>
</dbReference>
<evidence type="ECO:0000313" key="3">
    <source>
        <dbReference type="EMBL" id="QII82388.1"/>
    </source>
</evidence>
<sequence>MAKIIFKIAAATLGATIVAFKRSPKPAARLIHRLFDKPLTITDQLAYEQAQQKVTVIQNTPYQTTYERNVFDLYYPTDTTNPVAVLFWVHGGGYVGGDKTDVTEFATRIAADTNIAVVAMNYSFAPKSIYPGQLHQLDDVVHFFMKNKADYPMLNMANLYFGGDSAGAQIAFQYVTVQTNPDYHIGFSQTVLPKTIKGAISYCGPLDLKQMVDDQSDSFFLKFFVKTVAWSLIGKKDWQSSPQLSEASLVHHVTADFPTAFISDGNAFSFPKQGMAMVEKLEELGVEVDRLFFQESEKEIPHEYQFDYATDEAKRCYEQTVAFLNRN</sequence>
<keyword evidence="1 3" id="KW-0378">Hydrolase</keyword>
<dbReference type="AlphaFoldDB" id="A0A6G7KAU4"/>
<dbReference type="Gene3D" id="3.40.50.1820">
    <property type="entry name" value="alpha/beta hydrolase"/>
    <property type="match status" value="1"/>
</dbReference>
<dbReference type="InterPro" id="IPR029058">
    <property type="entry name" value="AB_hydrolase_fold"/>
</dbReference>
<evidence type="ECO:0000313" key="4">
    <source>
        <dbReference type="Proteomes" id="UP000501451"/>
    </source>
</evidence>
<dbReference type="GO" id="GO:0016787">
    <property type="term" value="F:hydrolase activity"/>
    <property type="evidence" value="ECO:0007669"/>
    <property type="project" value="UniProtKB-KW"/>
</dbReference>
<accession>A0A6G7KAU4</accession>
<keyword evidence="4" id="KW-1185">Reference proteome</keyword>